<gene>
    <name evidence="1" type="ORF">L1987_43335</name>
</gene>
<keyword evidence="2" id="KW-1185">Reference proteome</keyword>
<reference evidence="1 2" key="2">
    <citation type="journal article" date="2022" name="Mol. Ecol. Resour.">
        <title>The genomes of chicory, endive, great burdock and yacon provide insights into Asteraceae paleo-polyploidization history and plant inulin production.</title>
        <authorList>
            <person name="Fan W."/>
            <person name="Wang S."/>
            <person name="Wang H."/>
            <person name="Wang A."/>
            <person name="Jiang F."/>
            <person name="Liu H."/>
            <person name="Zhao H."/>
            <person name="Xu D."/>
            <person name="Zhang Y."/>
        </authorList>
    </citation>
    <scope>NUCLEOTIDE SEQUENCE [LARGE SCALE GENOMIC DNA]</scope>
    <source>
        <strain evidence="2">cv. Yunnan</strain>
        <tissue evidence="1">Leaves</tissue>
    </source>
</reference>
<comment type="caution">
    <text evidence="1">The sequence shown here is derived from an EMBL/GenBank/DDBJ whole genome shotgun (WGS) entry which is preliminary data.</text>
</comment>
<dbReference type="Proteomes" id="UP001056120">
    <property type="component" value="Linkage Group LG14"/>
</dbReference>
<sequence>MVHLACPALVPLHHFPNHPQGDHVEYKSNPEENEQENEVPRNKCKNVKNQAFAVRKGVEDISCGTREDPEACPTILSLAVRERPMNFLHDTRGLDNSAKSPNLKLNRIVIAILRVRVLAVWRELGGDFGAGEGTVIESRLDLSVLPISIPESLEAVVRLRGDLSVGYFIIVGETKRVDL</sequence>
<protein>
    <submittedName>
        <fullName evidence="1">Uncharacterized protein</fullName>
    </submittedName>
</protein>
<dbReference type="EMBL" id="CM042031">
    <property type="protein sequence ID" value="KAI3784240.1"/>
    <property type="molecule type" value="Genomic_DNA"/>
</dbReference>
<accession>A0ACB9GMC6</accession>
<organism evidence="1 2">
    <name type="scientific">Smallanthus sonchifolius</name>
    <dbReference type="NCBI Taxonomy" id="185202"/>
    <lineage>
        <taxon>Eukaryota</taxon>
        <taxon>Viridiplantae</taxon>
        <taxon>Streptophyta</taxon>
        <taxon>Embryophyta</taxon>
        <taxon>Tracheophyta</taxon>
        <taxon>Spermatophyta</taxon>
        <taxon>Magnoliopsida</taxon>
        <taxon>eudicotyledons</taxon>
        <taxon>Gunneridae</taxon>
        <taxon>Pentapetalae</taxon>
        <taxon>asterids</taxon>
        <taxon>campanulids</taxon>
        <taxon>Asterales</taxon>
        <taxon>Asteraceae</taxon>
        <taxon>Asteroideae</taxon>
        <taxon>Heliantheae alliance</taxon>
        <taxon>Millerieae</taxon>
        <taxon>Smallanthus</taxon>
    </lineage>
</organism>
<name>A0ACB9GMC6_9ASTR</name>
<evidence type="ECO:0000313" key="1">
    <source>
        <dbReference type="EMBL" id="KAI3784240.1"/>
    </source>
</evidence>
<reference evidence="2" key="1">
    <citation type="journal article" date="2022" name="Mol. Ecol. Resour.">
        <title>The genomes of chicory, endive, great burdock and yacon provide insights into Asteraceae palaeo-polyploidization history and plant inulin production.</title>
        <authorList>
            <person name="Fan W."/>
            <person name="Wang S."/>
            <person name="Wang H."/>
            <person name="Wang A."/>
            <person name="Jiang F."/>
            <person name="Liu H."/>
            <person name="Zhao H."/>
            <person name="Xu D."/>
            <person name="Zhang Y."/>
        </authorList>
    </citation>
    <scope>NUCLEOTIDE SEQUENCE [LARGE SCALE GENOMIC DNA]</scope>
    <source>
        <strain evidence="2">cv. Yunnan</strain>
    </source>
</reference>
<evidence type="ECO:0000313" key="2">
    <source>
        <dbReference type="Proteomes" id="UP001056120"/>
    </source>
</evidence>
<proteinExistence type="predicted"/>